<dbReference type="AlphaFoldDB" id="A0AAV2RQ20"/>
<evidence type="ECO:0000313" key="11">
    <source>
        <dbReference type="EMBL" id="CAL4136573.1"/>
    </source>
</evidence>
<keyword evidence="12" id="KW-1185">Reference proteome</keyword>
<dbReference type="Gene3D" id="1.20.1250.20">
    <property type="entry name" value="MFS general substrate transporter like domains"/>
    <property type="match status" value="1"/>
</dbReference>
<evidence type="ECO:0000256" key="5">
    <source>
        <dbReference type="ARBA" id="ARBA00022692"/>
    </source>
</evidence>
<comment type="subcellular location">
    <subcellularLocation>
        <location evidence="1">Cell membrane</location>
        <topology evidence="1">Multi-pass membrane protein</topology>
    </subcellularLocation>
</comment>
<evidence type="ECO:0000256" key="3">
    <source>
        <dbReference type="ARBA" id="ARBA00022475"/>
    </source>
</evidence>
<keyword evidence="3" id="KW-1003">Cell membrane</keyword>
<keyword evidence="7 9" id="KW-0472">Membrane</keyword>
<dbReference type="GO" id="GO:0022857">
    <property type="term" value="F:transmembrane transporter activity"/>
    <property type="evidence" value="ECO:0007669"/>
    <property type="project" value="InterPro"/>
</dbReference>
<evidence type="ECO:0000256" key="9">
    <source>
        <dbReference type="SAM" id="Phobius"/>
    </source>
</evidence>
<evidence type="ECO:0000256" key="1">
    <source>
        <dbReference type="ARBA" id="ARBA00004651"/>
    </source>
</evidence>
<accession>A0AAV2RQ20</accession>
<feature type="transmembrane region" description="Helical" evidence="9">
    <location>
        <begin position="106"/>
        <end position="125"/>
    </location>
</feature>
<dbReference type="InterPro" id="IPR020846">
    <property type="entry name" value="MFS_dom"/>
</dbReference>
<proteinExistence type="predicted"/>
<dbReference type="PANTHER" id="PTHR48021:SF1">
    <property type="entry name" value="GH07001P-RELATED"/>
    <property type="match status" value="1"/>
</dbReference>
<keyword evidence="8" id="KW-0175">Coiled coil</keyword>
<reference evidence="11 12" key="1">
    <citation type="submission" date="2024-05" db="EMBL/GenBank/DDBJ databases">
        <authorList>
            <person name="Wallberg A."/>
        </authorList>
    </citation>
    <scope>NUCLEOTIDE SEQUENCE [LARGE SCALE GENOMIC DNA]</scope>
</reference>
<protein>
    <recommendedName>
        <fullName evidence="10">Major facilitator superfamily (MFS) profile domain-containing protein</fullName>
    </recommendedName>
</protein>
<feature type="transmembrane region" description="Helical" evidence="9">
    <location>
        <begin position="270"/>
        <end position="289"/>
    </location>
</feature>
<feature type="transmembrane region" description="Helical" evidence="9">
    <location>
        <begin position="165"/>
        <end position="185"/>
    </location>
</feature>
<feature type="transmembrane region" description="Helical" evidence="9">
    <location>
        <begin position="439"/>
        <end position="457"/>
    </location>
</feature>
<evidence type="ECO:0000256" key="4">
    <source>
        <dbReference type="ARBA" id="ARBA00022597"/>
    </source>
</evidence>
<feature type="transmembrane region" description="Helical" evidence="9">
    <location>
        <begin position="131"/>
        <end position="153"/>
    </location>
</feature>
<organism evidence="11 12">
    <name type="scientific">Meganyctiphanes norvegica</name>
    <name type="common">Northern krill</name>
    <name type="synonym">Thysanopoda norvegica</name>
    <dbReference type="NCBI Taxonomy" id="48144"/>
    <lineage>
        <taxon>Eukaryota</taxon>
        <taxon>Metazoa</taxon>
        <taxon>Ecdysozoa</taxon>
        <taxon>Arthropoda</taxon>
        <taxon>Crustacea</taxon>
        <taxon>Multicrustacea</taxon>
        <taxon>Malacostraca</taxon>
        <taxon>Eumalacostraca</taxon>
        <taxon>Eucarida</taxon>
        <taxon>Euphausiacea</taxon>
        <taxon>Euphausiidae</taxon>
        <taxon>Meganyctiphanes</taxon>
    </lineage>
</organism>
<dbReference type="EMBL" id="CAXKWB010029840">
    <property type="protein sequence ID" value="CAL4136573.1"/>
    <property type="molecule type" value="Genomic_DNA"/>
</dbReference>
<evidence type="ECO:0000256" key="8">
    <source>
        <dbReference type="SAM" id="Coils"/>
    </source>
</evidence>
<feature type="domain" description="Major facilitator superfamily (MFS) profile" evidence="10">
    <location>
        <begin position="1"/>
        <end position="461"/>
    </location>
</feature>
<feature type="transmembrane region" description="Helical" evidence="9">
    <location>
        <begin position="406"/>
        <end position="433"/>
    </location>
</feature>
<feature type="transmembrane region" description="Helical" evidence="9">
    <location>
        <begin position="191"/>
        <end position="210"/>
    </location>
</feature>
<gene>
    <name evidence="11" type="ORF">MNOR_LOCUS27827</name>
</gene>
<evidence type="ECO:0000313" key="12">
    <source>
        <dbReference type="Proteomes" id="UP001497623"/>
    </source>
</evidence>
<dbReference type="Proteomes" id="UP001497623">
    <property type="component" value="Unassembled WGS sequence"/>
</dbReference>
<evidence type="ECO:0000256" key="6">
    <source>
        <dbReference type="ARBA" id="ARBA00022989"/>
    </source>
</evidence>
<dbReference type="FunFam" id="1.20.1250.20:FF:000218">
    <property type="entry name" value="facilitated trehalose transporter Tret1"/>
    <property type="match status" value="1"/>
</dbReference>
<dbReference type="PROSITE" id="PS00217">
    <property type="entry name" value="SUGAR_TRANSPORT_2"/>
    <property type="match status" value="1"/>
</dbReference>
<keyword evidence="4" id="KW-0762">Sugar transport</keyword>
<feature type="transmembrane region" description="Helical" evidence="9">
    <location>
        <begin position="339"/>
        <end position="359"/>
    </location>
</feature>
<keyword evidence="5 9" id="KW-0812">Transmembrane</keyword>
<sequence>MLITWVLLDQIASNSANMGRIRNPLFLTWMSLTKSKPTLGRSYRSKTFVGPTFSELNCKNKNMRYCLSLSLEPKQAKVDSSIMNLAVLIGGFWASFDMARWGRRHSLLVFSVTMFIGWIGVALLPNFSGILIARFFSGVAVGGISVAANTYVVELADVPVRGVMGTIPMVTTVCGQVLCSVLGYWLRYFTLAFVVSLVPLCLILLTVCVLPPSPTYLVVKVKEEEAKVVLKGLRNKNDDLDAEISHCQELNQSLQTIEWKSLKDPNVLKPLGVIIMIFFIQNFSGWVVVNTNASRVFEDAGIKGQDNENLANIIMNIVLLISTIGACFLIDNIGRKKSLVLSLIIQGLSLSAMAVYVMLTEKSDVSRHAWIPVACIGGAAMGTSIGLNPIPFILINEYFPTNLRSLSNAVGHLAFSVFGYLVLDLYSVMLYGLTQTGLYFFYAAVCAAGVPFIVFFLRETKGLQIG</sequence>
<dbReference type="InterPro" id="IPR036259">
    <property type="entry name" value="MFS_trans_sf"/>
</dbReference>
<name>A0AAV2RQ20_MEGNR</name>
<dbReference type="PROSITE" id="PS50850">
    <property type="entry name" value="MFS"/>
    <property type="match status" value="1"/>
</dbReference>
<feature type="transmembrane region" description="Helical" evidence="9">
    <location>
        <begin position="371"/>
        <end position="394"/>
    </location>
</feature>
<dbReference type="Pfam" id="PF00083">
    <property type="entry name" value="Sugar_tr"/>
    <property type="match status" value="1"/>
</dbReference>
<feature type="coiled-coil region" evidence="8">
    <location>
        <begin position="223"/>
        <end position="250"/>
    </location>
</feature>
<evidence type="ECO:0000256" key="7">
    <source>
        <dbReference type="ARBA" id="ARBA00023136"/>
    </source>
</evidence>
<dbReference type="PANTHER" id="PTHR48021">
    <property type="match status" value="1"/>
</dbReference>
<keyword evidence="2" id="KW-0813">Transport</keyword>
<feature type="transmembrane region" description="Helical" evidence="9">
    <location>
        <begin position="309"/>
        <end position="330"/>
    </location>
</feature>
<dbReference type="InterPro" id="IPR005828">
    <property type="entry name" value="MFS_sugar_transport-like"/>
</dbReference>
<evidence type="ECO:0000256" key="2">
    <source>
        <dbReference type="ARBA" id="ARBA00022448"/>
    </source>
</evidence>
<dbReference type="SUPFAM" id="SSF103473">
    <property type="entry name" value="MFS general substrate transporter"/>
    <property type="match status" value="1"/>
</dbReference>
<comment type="caution">
    <text evidence="11">The sequence shown here is derived from an EMBL/GenBank/DDBJ whole genome shotgun (WGS) entry which is preliminary data.</text>
</comment>
<dbReference type="InterPro" id="IPR005829">
    <property type="entry name" value="Sugar_transporter_CS"/>
</dbReference>
<keyword evidence="6 9" id="KW-1133">Transmembrane helix</keyword>
<feature type="non-terminal residue" evidence="11">
    <location>
        <position position="466"/>
    </location>
</feature>
<dbReference type="GO" id="GO:0005886">
    <property type="term" value="C:plasma membrane"/>
    <property type="evidence" value="ECO:0007669"/>
    <property type="project" value="UniProtKB-SubCell"/>
</dbReference>
<evidence type="ECO:0000259" key="10">
    <source>
        <dbReference type="PROSITE" id="PS50850"/>
    </source>
</evidence>
<dbReference type="InterPro" id="IPR050549">
    <property type="entry name" value="MFS_Trehalose_Transporter"/>
</dbReference>